<dbReference type="Proteomes" id="UP001315860">
    <property type="component" value="Chromosome"/>
</dbReference>
<keyword evidence="2" id="KW-1185">Reference proteome</keyword>
<accession>A0ABY5KD78</accession>
<keyword evidence="1" id="KW-0808">Transferase</keyword>
<dbReference type="Gene3D" id="3.40.50.150">
    <property type="entry name" value="Vaccinia Virus protein VP39"/>
    <property type="match status" value="1"/>
</dbReference>
<evidence type="ECO:0000313" key="1">
    <source>
        <dbReference type="EMBL" id="UUI68416.1"/>
    </source>
</evidence>
<name>A0ABY5KD78_9ACTN</name>
<evidence type="ECO:0000313" key="2">
    <source>
        <dbReference type="Proteomes" id="UP001315860"/>
    </source>
</evidence>
<protein>
    <submittedName>
        <fullName evidence="1">Class I SAM-dependent methyltransferase</fullName>
    </submittedName>
</protein>
<dbReference type="PANTHER" id="PTHR43167">
    <property type="entry name" value="PUTATIVE (AFU_ORTHOLOGUE AFUA_6G01830)-RELATED"/>
    <property type="match status" value="1"/>
</dbReference>
<dbReference type="SUPFAM" id="SSF53335">
    <property type="entry name" value="S-adenosyl-L-methionine-dependent methyltransferases"/>
    <property type="match status" value="1"/>
</dbReference>
<keyword evidence="1" id="KW-0489">Methyltransferase</keyword>
<dbReference type="PANTHER" id="PTHR43167:SF1">
    <property type="entry name" value="PUTATIVE (AFU_ORTHOLOGUE AFUA_6G01830)-RELATED"/>
    <property type="match status" value="1"/>
</dbReference>
<proteinExistence type="predicted"/>
<reference evidence="1 2" key="1">
    <citation type="submission" date="2022-07" db="EMBL/GenBank/DDBJ databases">
        <title>Novel species in genus Aeromicrobium.</title>
        <authorList>
            <person name="Ye L."/>
        </authorList>
    </citation>
    <scope>NUCLEOTIDE SEQUENCE [LARGE SCALE GENOMIC DNA]</scope>
    <source>
        <strain evidence="2">zg-Y50</strain>
    </source>
</reference>
<dbReference type="InterPro" id="IPR029063">
    <property type="entry name" value="SAM-dependent_MTases_sf"/>
</dbReference>
<organism evidence="1 2">
    <name type="scientific">Aeromicrobium duanguangcaii</name>
    <dbReference type="NCBI Taxonomy" id="2968086"/>
    <lineage>
        <taxon>Bacteria</taxon>
        <taxon>Bacillati</taxon>
        <taxon>Actinomycetota</taxon>
        <taxon>Actinomycetes</taxon>
        <taxon>Propionibacteriales</taxon>
        <taxon>Nocardioidaceae</taxon>
        <taxon>Aeromicrobium</taxon>
    </lineage>
</organism>
<dbReference type="Pfam" id="PF13578">
    <property type="entry name" value="Methyltransf_24"/>
    <property type="match status" value="1"/>
</dbReference>
<dbReference type="GO" id="GO:0032259">
    <property type="term" value="P:methylation"/>
    <property type="evidence" value="ECO:0007669"/>
    <property type="project" value="UniProtKB-KW"/>
</dbReference>
<dbReference type="EMBL" id="CP101990">
    <property type="protein sequence ID" value="UUI68416.1"/>
    <property type="molecule type" value="Genomic_DNA"/>
</dbReference>
<dbReference type="RefSeq" id="WP_232418483.1">
    <property type="nucleotide sequence ID" value="NZ_CP101990.1"/>
</dbReference>
<dbReference type="GO" id="GO:0008168">
    <property type="term" value="F:methyltransferase activity"/>
    <property type="evidence" value="ECO:0007669"/>
    <property type="project" value="UniProtKB-KW"/>
</dbReference>
<gene>
    <name evidence="1" type="ORF">NP095_14585</name>
</gene>
<sequence>MPSREFKDRIKGSRAAPVAALPLRGRLVGRHVGRQVKEAARWIVRSREHENFTYDLTPRNLEHLAWFVAAVTPCTVTEARGYIAEIEGDAQLRRHAQARARSGPQPGLSDVSIRYGRRVGWYAMVRATRPNVVVETGTDKGLGTLVLAAAVRRNGVGRVVTVDVDSAAGHLIAEPYAGFIDQRIGDSLDLLTGFGEPVDLFLHDSLHTPEHEAAEFAAVAPLLSSDALVLSDNAHVTSELASWAEATGRRFLFFDERPAGHWYPGAGIGVAVSS</sequence>